<feature type="transmembrane region" description="Helical" evidence="1">
    <location>
        <begin position="193"/>
        <end position="214"/>
    </location>
</feature>
<feature type="transmembrane region" description="Helical" evidence="1">
    <location>
        <begin position="160"/>
        <end position="181"/>
    </location>
</feature>
<dbReference type="Proteomes" id="UP000261420">
    <property type="component" value="Unplaced"/>
</dbReference>
<reference evidence="2" key="1">
    <citation type="submission" date="2025-08" db="UniProtKB">
        <authorList>
            <consortium name="Ensembl"/>
        </authorList>
    </citation>
    <scope>IDENTIFICATION</scope>
</reference>
<feature type="transmembrane region" description="Helical" evidence="1">
    <location>
        <begin position="47"/>
        <end position="65"/>
    </location>
</feature>
<dbReference type="GO" id="GO:0015174">
    <property type="term" value="F:basic amino acid transmembrane transporter activity"/>
    <property type="evidence" value="ECO:0007669"/>
    <property type="project" value="TreeGrafter"/>
</dbReference>
<name>A0A3B4TK26_SERDU</name>
<feature type="transmembrane region" description="Helical" evidence="1">
    <location>
        <begin position="71"/>
        <end position="96"/>
    </location>
</feature>
<accession>A0A3B4TK26</accession>
<keyword evidence="1" id="KW-0472">Membrane</keyword>
<protein>
    <submittedName>
        <fullName evidence="2">Transmembrane protein 44</fullName>
    </submittedName>
</protein>
<dbReference type="Ensembl" id="ENSSDUT00000006455.1">
    <property type="protein sequence ID" value="ENSSDUP00000006327.1"/>
    <property type="gene ID" value="ENSSDUG00000004671.1"/>
</dbReference>
<feature type="transmembrane region" description="Helical" evidence="1">
    <location>
        <begin position="117"/>
        <end position="135"/>
    </location>
</feature>
<evidence type="ECO:0000313" key="2">
    <source>
        <dbReference type="Ensembl" id="ENSSDUP00000006327.1"/>
    </source>
</evidence>
<dbReference type="InterPro" id="IPR051415">
    <property type="entry name" value="LAAT-1"/>
</dbReference>
<reference evidence="2" key="2">
    <citation type="submission" date="2025-09" db="UniProtKB">
        <authorList>
            <consortium name="Ensembl"/>
        </authorList>
    </citation>
    <scope>IDENTIFICATION</scope>
</reference>
<dbReference type="GeneTree" id="ENSGT00390000018718"/>
<feature type="transmembrane region" description="Helical" evidence="1">
    <location>
        <begin position="6"/>
        <end position="26"/>
    </location>
</feature>
<evidence type="ECO:0000256" key="1">
    <source>
        <dbReference type="SAM" id="Phobius"/>
    </source>
</evidence>
<dbReference type="GO" id="GO:0016020">
    <property type="term" value="C:membrane"/>
    <property type="evidence" value="ECO:0007669"/>
    <property type="project" value="TreeGrafter"/>
</dbReference>
<dbReference type="PANTHER" id="PTHR16201:SF53">
    <property type="entry name" value="TRANSMEMBRANE PROTEIN 44"/>
    <property type="match status" value="1"/>
</dbReference>
<dbReference type="OMA" id="WGDEAVC"/>
<feature type="transmembrane region" description="Helical" evidence="1">
    <location>
        <begin position="226"/>
        <end position="248"/>
    </location>
</feature>
<keyword evidence="3" id="KW-1185">Reference proteome</keyword>
<evidence type="ECO:0000313" key="3">
    <source>
        <dbReference type="Proteomes" id="UP000261420"/>
    </source>
</evidence>
<keyword evidence="1" id="KW-0812">Transmembrane</keyword>
<organism evidence="2 3">
    <name type="scientific">Seriola dumerili</name>
    <name type="common">Greater amberjack</name>
    <name type="synonym">Caranx dumerili</name>
    <dbReference type="NCBI Taxonomy" id="41447"/>
    <lineage>
        <taxon>Eukaryota</taxon>
        <taxon>Metazoa</taxon>
        <taxon>Chordata</taxon>
        <taxon>Craniata</taxon>
        <taxon>Vertebrata</taxon>
        <taxon>Euteleostomi</taxon>
        <taxon>Actinopterygii</taxon>
        <taxon>Neopterygii</taxon>
        <taxon>Teleostei</taxon>
        <taxon>Neoteleostei</taxon>
        <taxon>Acanthomorphata</taxon>
        <taxon>Carangaria</taxon>
        <taxon>Carangiformes</taxon>
        <taxon>Carangidae</taxon>
        <taxon>Seriola</taxon>
    </lineage>
</organism>
<dbReference type="AlphaFoldDB" id="A0A3B4TK26"/>
<proteinExistence type="predicted"/>
<dbReference type="STRING" id="41447.ENSSDUP00000006327"/>
<keyword evidence="1" id="KW-1133">Transmembrane helix</keyword>
<dbReference type="PANTHER" id="PTHR16201">
    <property type="entry name" value="SEVEN TRANSMEMBRANE PROTEIN 1-RELATED"/>
    <property type="match status" value="1"/>
</dbReference>
<sequence>MHSKGILPFALCCWSHASLCNVKTYLFHSRLVHQKCKCGGENPRETVIFFYCFLGNLCSTVGAILSRQLYIQILMGALAATVDAVNVVSCYFTVFLCWNSKRGRRLRMMQRRRRQHFLAVCILMVVAGGFLKSRVSHHSADRPLSGRKLLNVTLQDNSEILGYILGLISFVIACTSRFPAVGRAYRGQMLTQAYMFSGLLCSLAGALYTAAILLCDTQLEFLLRVMPWLLSAICCVILDLLILVLHWSKRGTRQHLMRFSPDTESLLGGSGILTEEKGVVKKHRKQKVKSAETKKMTEMGHYMDVSTHPARKICLKEVTLSKEEAEDQPLNRTVRVIRVDSFCFSDTSCDSSLVSSDLEWDFEEANGQWREPTTKQQQGDEFPLQEWPANPGPFNICTCAMSGLSQKTVW</sequence>